<reference evidence="2" key="1">
    <citation type="submission" date="2020-05" db="EMBL/GenBank/DDBJ databases">
        <authorList>
            <person name="Chiriac C."/>
            <person name="Salcher M."/>
            <person name="Ghai R."/>
            <person name="Kavagutti S V."/>
        </authorList>
    </citation>
    <scope>NUCLEOTIDE SEQUENCE</scope>
</reference>
<proteinExistence type="predicted"/>
<dbReference type="PROSITE" id="PS50943">
    <property type="entry name" value="HTH_CROC1"/>
    <property type="match status" value="1"/>
</dbReference>
<dbReference type="SMART" id="SM00530">
    <property type="entry name" value="HTH_XRE"/>
    <property type="match status" value="1"/>
</dbReference>
<dbReference type="CDD" id="cd00093">
    <property type="entry name" value="HTH_XRE"/>
    <property type="match status" value="1"/>
</dbReference>
<accession>A0A6J6HA65</accession>
<name>A0A6J6HA65_9ZZZZ</name>
<dbReference type="InterPro" id="IPR010982">
    <property type="entry name" value="Lambda_DNA-bd_dom_sf"/>
</dbReference>
<dbReference type="InterPro" id="IPR001387">
    <property type="entry name" value="Cro/C1-type_HTH"/>
</dbReference>
<protein>
    <submittedName>
        <fullName evidence="2">Unannotated protein</fullName>
    </submittedName>
</protein>
<gene>
    <name evidence="2" type="ORF">UFOPK1874_00348</name>
</gene>
<evidence type="ECO:0000313" key="2">
    <source>
        <dbReference type="EMBL" id="CAB4609856.1"/>
    </source>
</evidence>
<evidence type="ECO:0000259" key="1">
    <source>
        <dbReference type="PROSITE" id="PS50943"/>
    </source>
</evidence>
<dbReference type="EMBL" id="CAEZUX010000021">
    <property type="protein sequence ID" value="CAB4609856.1"/>
    <property type="molecule type" value="Genomic_DNA"/>
</dbReference>
<dbReference type="Gene3D" id="1.10.260.40">
    <property type="entry name" value="lambda repressor-like DNA-binding domains"/>
    <property type="match status" value="1"/>
</dbReference>
<dbReference type="Pfam" id="PF01381">
    <property type="entry name" value="HTH_3"/>
    <property type="match status" value="1"/>
</dbReference>
<dbReference type="SUPFAM" id="SSF47413">
    <property type="entry name" value="lambda repressor-like DNA-binding domains"/>
    <property type="match status" value="1"/>
</dbReference>
<dbReference type="AlphaFoldDB" id="A0A6J6HA65"/>
<sequence length="198" mass="21879">MSSAGNLIRESRASSGLSMRGLAARAGVAYTTVQRIEKGNLDPTVGMLSKLLRAMGRELSFVDDAAKFPTIAELVDVLTQHDEVERIDWTRLRIFTDYLSWHPELIGPATDHPPKPSGSAFIDNLLAAITETVCDEAGMPRPPWTKTVYPLEQQSHVSGTPMMQHKSLKETPPQFLSRGLIVSRYDLWRTESLTTAGS</sequence>
<organism evidence="2">
    <name type="scientific">freshwater metagenome</name>
    <dbReference type="NCBI Taxonomy" id="449393"/>
    <lineage>
        <taxon>unclassified sequences</taxon>
        <taxon>metagenomes</taxon>
        <taxon>ecological metagenomes</taxon>
    </lineage>
</organism>
<dbReference type="GO" id="GO:0003677">
    <property type="term" value="F:DNA binding"/>
    <property type="evidence" value="ECO:0007669"/>
    <property type="project" value="InterPro"/>
</dbReference>
<feature type="domain" description="HTH cro/C1-type" evidence="1">
    <location>
        <begin position="8"/>
        <end position="62"/>
    </location>
</feature>